<gene>
    <name evidence="10" type="ORF">QLS65_09515</name>
</gene>
<feature type="transmembrane region" description="Helical" evidence="8">
    <location>
        <begin position="17"/>
        <end position="35"/>
    </location>
</feature>
<dbReference type="PROSITE" id="PS51202">
    <property type="entry name" value="RCK_C"/>
    <property type="match status" value="2"/>
</dbReference>
<comment type="subcellular location">
    <subcellularLocation>
        <location evidence="1">Membrane</location>
        <topology evidence="1">Multi-pass membrane protein</topology>
    </subcellularLocation>
</comment>
<keyword evidence="4" id="KW-0630">Potassium</keyword>
<feature type="transmembrane region" description="Helical" evidence="8">
    <location>
        <begin position="528"/>
        <end position="549"/>
    </location>
</feature>
<evidence type="ECO:0000256" key="4">
    <source>
        <dbReference type="ARBA" id="ARBA00022538"/>
    </source>
</evidence>
<keyword evidence="3" id="KW-0813">Transport</keyword>
<dbReference type="InterPro" id="IPR006037">
    <property type="entry name" value="RCK_C"/>
</dbReference>
<evidence type="ECO:0000256" key="5">
    <source>
        <dbReference type="ARBA" id="ARBA00022692"/>
    </source>
</evidence>
<feature type="transmembrane region" description="Helical" evidence="8">
    <location>
        <begin position="505"/>
        <end position="522"/>
    </location>
</feature>
<dbReference type="SUPFAM" id="SSF116726">
    <property type="entry name" value="TrkA C-terminal domain-like"/>
    <property type="match status" value="2"/>
</dbReference>
<name>A0ABT6VA85_9FLAO</name>
<keyword evidence="4" id="KW-0633">Potassium transport</keyword>
<feature type="transmembrane region" description="Helical" evidence="8">
    <location>
        <begin position="130"/>
        <end position="148"/>
    </location>
</feature>
<proteinExistence type="inferred from homology"/>
<feature type="transmembrane region" description="Helical" evidence="8">
    <location>
        <begin position="197"/>
        <end position="220"/>
    </location>
</feature>
<keyword evidence="4" id="KW-0406">Ion transport</keyword>
<evidence type="ECO:0000259" key="9">
    <source>
        <dbReference type="PROSITE" id="PS51202"/>
    </source>
</evidence>
<feature type="transmembrane region" description="Helical" evidence="8">
    <location>
        <begin position="232"/>
        <end position="252"/>
    </location>
</feature>
<evidence type="ECO:0000256" key="6">
    <source>
        <dbReference type="ARBA" id="ARBA00022989"/>
    </source>
</evidence>
<protein>
    <submittedName>
        <fullName evidence="10">Cation:proton antiporter</fullName>
    </submittedName>
</protein>
<organism evidence="10 11">
    <name type="scientific">Flavobacterium algoritolerans</name>
    <dbReference type="NCBI Taxonomy" id="3041254"/>
    <lineage>
        <taxon>Bacteria</taxon>
        <taxon>Pseudomonadati</taxon>
        <taxon>Bacteroidota</taxon>
        <taxon>Flavobacteriia</taxon>
        <taxon>Flavobacteriales</taxon>
        <taxon>Flavobacteriaceae</taxon>
        <taxon>Flavobacterium</taxon>
    </lineage>
</organism>
<feature type="transmembrane region" description="Helical" evidence="8">
    <location>
        <begin position="102"/>
        <end position="124"/>
    </location>
</feature>
<comment type="caution">
    <text evidence="10">The sequence shown here is derived from an EMBL/GenBank/DDBJ whole genome shotgun (WGS) entry which is preliminary data.</text>
</comment>
<sequence>MNTTETVANVSHHLQPLISDLGLILMTAAVAVFLFKKIKQPLVLGYLIAGFLAGNHFDFFPSVKDIKSVEVWAEIGVIFLLFSLGLEFSFKKLMKVGGTASITAVTQIIAMVSIGYLVGQWIGWKPMDSIFLGVILSISSTTIILKTFDELGVKTQKFAGIVIGSLIVQDIVAILMMVLLSTIAVSQQFSGSELLLSVFKLIFFLTIWFVGGIFFIPTLLKKAKNILTDEMLLIISLALCLMMVILAANVGFSPALGAFIMGSIIAETTQAEHIEHLVKPVKDLFGAVFFVSVGMLINPGTLYEYALPVAILTLVVILGQSISSTIGALLSGQPLKQSVQTGMSLSQIGEFSFIIATLGMTLNVTSDFLYPIVVAVSAVTTFTTPFMVKFATPFSEYLEKKLPRKWIKKIERYSANAQSIKLVSNWQIVVRAFLTQVIIHSVIIVAVILLSSKFILPLVQGSQFGNIFAALITLVILSPFLWALSLRRIAVKQVAILREERKYRGPILMMILLRMILTLIYIGFLLNIFFSPVIAFIVLIAAVVVYFVFPKKLNAQYHKIEDHFLQNLNAREIKKAVRSRSDLTPWDGHMTTFEIAPTSNIAGKTLEELSIRELLGINIAFVKRGEITINIPSRNERLFPGDEICVIGTDTQVAAFKKYLDQHEIDVSPLATESDIVLQQLELINEAFIGKSIRDSELREKTRGLIVGLERGGKRILNPESKLILEKNDILWIVGSKKLLANLSKN</sequence>
<dbReference type="Proteomes" id="UP001243403">
    <property type="component" value="Unassembled WGS sequence"/>
</dbReference>
<dbReference type="InterPro" id="IPR036721">
    <property type="entry name" value="RCK_C_sf"/>
</dbReference>
<evidence type="ECO:0000256" key="8">
    <source>
        <dbReference type="SAM" id="Phobius"/>
    </source>
</evidence>
<reference evidence="10 11" key="1">
    <citation type="submission" date="2023-04" db="EMBL/GenBank/DDBJ databases">
        <title>Two novel species of Flavobacterium.</title>
        <authorList>
            <person name="Liu Q."/>
            <person name="Xin Y.-H."/>
        </authorList>
    </citation>
    <scope>NUCLEOTIDE SEQUENCE [LARGE SCALE GENOMIC DNA]</scope>
    <source>
        <strain evidence="10 11">LB1P51</strain>
    </source>
</reference>
<keyword evidence="6 8" id="KW-1133">Transmembrane helix</keyword>
<evidence type="ECO:0000313" key="10">
    <source>
        <dbReference type="EMBL" id="MDI5895127.1"/>
    </source>
</evidence>
<dbReference type="Gene3D" id="1.20.1530.20">
    <property type="match status" value="1"/>
</dbReference>
<feature type="transmembrane region" description="Helical" evidence="8">
    <location>
        <begin position="428"/>
        <end position="452"/>
    </location>
</feature>
<dbReference type="Pfam" id="PF00999">
    <property type="entry name" value="Na_H_Exchanger"/>
    <property type="match status" value="1"/>
</dbReference>
<keyword evidence="11" id="KW-1185">Reference proteome</keyword>
<feature type="transmembrane region" description="Helical" evidence="8">
    <location>
        <begin position="305"/>
        <end position="330"/>
    </location>
</feature>
<feature type="transmembrane region" description="Helical" evidence="8">
    <location>
        <begin position="42"/>
        <end position="59"/>
    </location>
</feature>
<dbReference type="Pfam" id="PF02080">
    <property type="entry name" value="TrkA_C"/>
    <property type="match status" value="2"/>
</dbReference>
<feature type="transmembrane region" description="Helical" evidence="8">
    <location>
        <begin position="71"/>
        <end position="90"/>
    </location>
</feature>
<feature type="transmembrane region" description="Helical" evidence="8">
    <location>
        <begin position="464"/>
        <end position="484"/>
    </location>
</feature>
<dbReference type="InterPro" id="IPR038770">
    <property type="entry name" value="Na+/solute_symporter_sf"/>
</dbReference>
<evidence type="ECO:0000256" key="7">
    <source>
        <dbReference type="ARBA" id="ARBA00023136"/>
    </source>
</evidence>
<comment type="similarity">
    <text evidence="2">Belongs to the monovalent cation:proton antiporter 2 (CPA2) transporter (TC 2.A.37) family.</text>
</comment>
<accession>A0ABT6VA85</accession>
<dbReference type="PANTHER" id="PTHR42751:SF3">
    <property type="entry name" value="SODIUM_GLUTAMATE SYMPORTER"/>
    <property type="match status" value="1"/>
</dbReference>
<dbReference type="PANTHER" id="PTHR42751">
    <property type="entry name" value="SODIUM/HYDROGEN EXCHANGER FAMILY/TRKA DOMAIN PROTEIN"/>
    <property type="match status" value="1"/>
</dbReference>
<dbReference type="Gene3D" id="3.30.70.1450">
    <property type="entry name" value="Regulator of K+ conductance, C-terminal domain"/>
    <property type="match status" value="2"/>
</dbReference>
<evidence type="ECO:0000256" key="3">
    <source>
        <dbReference type="ARBA" id="ARBA00022448"/>
    </source>
</evidence>
<evidence type="ECO:0000256" key="2">
    <source>
        <dbReference type="ARBA" id="ARBA00005551"/>
    </source>
</evidence>
<feature type="domain" description="RCK C-terminal" evidence="9">
    <location>
        <begin position="578"/>
        <end position="662"/>
    </location>
</feature>
<dbReference type="RefSeq" id="WP_282717079.1">
    <property type="nucleotide sequence ID" value="NZ_JASCRZ010000003.1"/>
</dbReference>
<evidence type="ECO:0000256" key="1">
    <source>
        <dbReference type="ARBA" id="ARBA00004141"/>
    </source>
</evidence>
<keyword evidence="5 8" id="KW-0812">Transmembrane</keyword>
<evidence type="ECO:0000313" key="11">
    <source>
        <dbReference type="Proteomes" id="UP001243403"/>
    </source>
</evidence>
<dbReference type="EMBL" id="JASCRZ010000003">
    <property type="protein sequence ID" value="MDI5895127.1"/>
    <property type="molecule type" value="Genomic_DNA"/>
</dbReference>
<feature type="domain" description="RCK C-terminal" evidence="9">
    <location>
        <begin position="665"/>
        <end position="746"/>
    </location>
</feature>
<keyword evidence="7 8" id="KW-0472">Membrane</keyword>
<dbReference type="InterPro" id="IPR006153">
    <property type="entry name" value="Cation/H_exchanger_TM"/>
</dbReference>
<feature type="transmembrane region" description="Helical" evidence="8">
    <location>
        <begin position="160"/>
        <end position="185"/>
    </location>
</feature>